<accession>A0ABQ8GLB8</accession>
<organism evidence="1 2">
    <name type="scientific">Macrophomina phaseolina</name>
    <dbReference type="NCBI Taxonomy" id="35725"/>
    <lineage>
        <taxon>Eukaryota</taxon>
        <taxon>Fungi</taxon>
        <taxon>Dikarya</taxon>
        <taxon>Ascomycota</taxon>
        <taxon>Pezizomycotina</taxon>
        <taxon>Dothideomycetes</taxon>
        <taxon>Dothideomycetes incertae sedis</taxon>
        <taxon>Botryosphaeriales</taxon>
        <taxon>Botryosphaeriaceae</taxon>
        <taxon>Macrophomina</taxon>
    </lineage>
</organism>
<reference evidence="1 2" key="1">
    <citation type="journal article" date="2021" name="Nat. Commun.">
        <title>Genetic determinants of endophytism in the Arabidopsis root mycobiome.</title>
        <authorList>
            <person name="Mesny F."/>
            <person name="Miyauchi S."/>
            <person name="Thiergart T."/>
            <person name="Pickel B."/>
            <person name="Atanasova L."/>
            <person name="Karlsson M."/>
            <person name="Huettel B."/>
            <person name="Barry K.W."/>
            <person name="Haridas S."/>
            <person name="Chen C."/>
            <person name="Bauer D."/>
            <person name="Andreopoulos W."/>
            <person name="Pangilinan J."/>
            <person name="LaButti K."/>
            <person name="Riley R."/>
            <person name="Lipzen A."/>
            <person name="Clum A."/>
            <person name="Drula E."/>
            <person name="Henrissat B."/>
            <person name="Kohler A."/>
            <person name="Grigoriev I.V."/>
            <person name="Martin F.M."/>
            <person name="Hacquard S."/>
        </authorList>
    </citation>
    <scope>NUCLEOTIDE SEQUENCE [LARGE SCALE GENOMIC DNA]</scope>
    <source>
        <strain evidence="1 2">MPI-SDFR-AT-0080</strain>
    </source>
</reference>
<proteinExistence type="predicted"/>
<comment type="caution">
    <text evidence="1">The sequence shown here is derived from an EMBL/GenBank/DDBJ whole genome shotgun (WGS) entry which is preliminary data.</text>
</comment>
<dbReference type="EMBL" id="JAGTJR010000005">
    <property type="protein sequence ID" value="KAH7060431.1"/>
    <property type="molecule type" value="Genomic_DNA"/>
</dbReference>
<keyword evidence="2" id="KW-1185">Reference proteome</keyword>
<name>A0ABQ8GLB8_9PEZI</name>
<gene>
    <name evidence="1" type="ORF">B0J12DRAFT_331586</name>
</gene>
<sequence length="210" mass="23092">MYVVCQKCLFCELVGRMISTGQASYGGRRDFTWKFTGRCCTIGHESAQIAVQANMRACSYLARTLDTRHQHATPLEMSRRQNLSRSSRLITRSGCSRANSQSDLPHAIPCRSVQGASLSIPGGPPLARNAIASFGAGEILRIAWRLDGGKPLLRQFRARFGHNHADCPSSAQLTTRVLPGRNAAVRLGWHRTGSRSRSAYPCTKEHPSGR</sequence>
<protein>
    <submittedName>
        <fullName evidence="1">Uncharacterized protein</fullName>
    </submittedName>
</protein>
<evidence type="ECO:0000313" key="1">
    <source>
        <dbReference type="EMBL" id="KAH7060431.1"/>
    </source>
</evidence>
<dbReference type="Proteomes" id="UP000774617">
    <property type="component" value="Unassembled WGS sequence"/>
</dbReference>
<evidence type="ECO:0000313" key="2">
    <source>
        <dbReference type="Proteomes" id="UP000774617"/>
    </source>
</evidence>